<comment type="subcellular location">
    <subcellularLocation>
        <location evidence="1">Cell membrane</location>
        <topology evidence="1">Multi-pass membrane protein</topology>
    </subcellularLocation>
</comment>
<feature type="transmembrane region" description="Helical" evidence="8">
    <location>
        <begin position="191"/>
        <end position="208"/>
    </location>
</feature>
<keyword evidence="10" id="KW-1185">Reference proteome</keyword>
<evidence type="ECO:0000256" key="8">
    <source>
        <dbReference type="SAM" id="Phobius"/>
    </source>
</evidence>
<evidence type="ECO:0000256" key="7">
    <source>
        <dbReference type="ARBA" id="ARBA00023136"/>
    </source>
</evidence>
<evidence type="ECO:0000256" key="6">
    <source>
        <dbReference type="ARBA" id="ARBA00022989"/>
    </source>
</evidence>
<keyword evidence="5 8" id="KW-0812">Transmembrane</keyword>
<feature type="transmembrane region" description="Helical" evidence="8">
    <location>
        <begin position="166"/>
        <end position="184"/>
    </location>
</feature>
<evidence type="ECO:0000313" key="9">
    <source>
        <dbReference type="EMBL" id="AOM83400.1"/>
    </source>
</evidence>
<evidence type="ECO:0000256" key="1">
    <source>
        <dbReference type="ARBA" id="ARBA00004651"/>
    </source>
</evidence>
<dbReference type="InterPro" id="IPR011606">
    <property type="entry name" value="Brnchd-chn_aa_trnsp_permease"/>
</dbReference>
<dbReference type="GO" id="GO:0005886">
    <property type="term" value="C:plasma membrane"/>
    <property type="evidence" value="ECO:0007669"/>
    <property type="project" value="UniProtKB-SubCell"/>
</dbReference>
<dbReference type="GO" id="GO:1903785">
    <property type="term" value="P:L-valine transmembrane transport"/>
    <property type="evidence" value="ECO:0007669"/>
    <property type="project" value="TreeGrafter"/>
</dbReference>
<comment type="similarity">
    <text evidence="2">Belongs to the AzlC family.</text>
</comment>
<evidence type="ECO:0000256" key="3">
    <source>
        <dbReference type="ARBA" id="ARBA00022448"/>
    </source>
</evidence>
<evidence type="ECO:0000313" key="10">
    <source>
        <dbReference type="Proteomes" id="UP000094463"/>
    </source>
</evidence>
<proteinExistence type="inferred from homology"/>
<dbReference type="PATRIC" id="fig|632773.3.peg.2149"/>
<keyword evidence="6 8" id="KW-1133">Transmembrane helix</keyword>
<reference evidence="9 10" key="1">
    <citation type="submission" date="2015-08" db="EMBL/GenBank/DDBJ databases">
        <title>The complete genome sequence of Bacillus beveridgei MLTeJB.</title>
        <authorList>
            <person name="Hanson T.E."/>
            <person name="Mesa C."/>
            <person name="Basesman S.M."/>
            <person name="Oremland R.S."/>
        </authorList>
    </citation>
    <scope>NUCLEOTIDE SEQUENCE [LARGE SCALE GENOMIC DNA]</scope>
    <source>
        <strain evidence="9 10">MLTeJB</strain>
    </source>
</reference>
<dbReference type="AlphaFoldDB" id="A0A1D7QWM0"/>
<evidence type="ECO:0000256" key="4">
    <source>
        <dbReference type="ARBA" id="ARBA00022475"/>
    </source>
</evidence>
<accession>A0A1D7QWM0</accession>
<evidence type="ECO:0000256" key="5">
    <source>
        <dbReference type="ARBA" id="ARBA00022692"/>
    </source>
</evidence>
<dbReference type="PANTHER" id="PTHR34979:SF1">
    <property type="entry name" value="INNER MEMBRANE PROTEIN YGAZ"/>
    <property type="match status" value="1"/>
</dbReference>
<gene>
    <name evidence="9" type="ORF">BBEV_2040</name>
</gene>
<dbReference type="KEGG" id="bbev:BBEV_2040"/>
<dbReference type="EMBL" id="CP012502">
    <property type="protein sequence ID" value="AOM83400.1"/>
    <property type="molecule type" value="Genomic_DNA"/>
</dbReference>
<dbReference type="STRING" id="632773.BBEV_2040"/>
<feature type="transmembrane region" description="Helical" evidence="8">
    <location>
        <begin position="31"/>
        <end position="54"/>
    </location>
</feature>
<feature type="transmembrane region" description="Helical" evidence="8">
    <location>
        <begin position="214"/>
        <end position="232"/>
    </location>
</feature>
<dbReference type="PANTHER" id="PTHR34979">
    <property type="entry name" value="INNER MEMBRANE PROTEIN YGAZ"/>
    <property type="match status" value="1"/>
</dbReference>
<keyword evidence="7 8" id="KW-0472">Membrane</keyword>
<feature type="transmembrane region" description="Helical" evidence="8">
    <location>
        <begin position="66"/>
        <end position="88"/>
    </location>
</feature>
<keyword evidence="4" id="KW-1003">Cell membrane</keyword>
<evidence type="ECO:0008006" key="11">
    <source>
        <dbReference type="Google" id="ProtNLM"/>
    </source>
</evidence>
<organism evidence="9 10">
    <name type="scientific">Salisediminibacterium beveridgei</name>
    <dbReference type="NCBI Taxonomy" id="632773"/>
    <lineage>
        <taxon>Bacteria</taxon>
        <taxon>Bacillati</taxon>
        <taxon>Bacillota</taxon>
        <taxon>Bacilli</taxon>
        <taxon>Bacillales</taxon>
        <taxon>Bacillaceae</taxon>
        <taxon>Salisediminibacterium</taxon>
    </lineage>
</organism>
<sequence>MTDDIHTIEMPAGRTGLRRGLAEGVPIAVGYMPVAVAFGLLAGTTGLTLLESFLMSFLVFAGAAQYMALSMIASGSGIVAIIMATFIVNVRHLLMSASVASRLEETPTFVKVIMAYFMTDEVFAVSSTVKDPIKGSHVAGIGLVAFLSWTGFTVAGYMAGSVIPEILQNSLGFALYALFIALLIPSVRDTGRTAVILAVMGGLFHLLFRMVVETGWAIMLATILAVVSYELMERMIRWRHQS</sequence>
<dbReference type="Pfam" id="PF03591">
    <property type="entry name" value="AzlC"/>
    <property type="match status" value="1"/>
</dbReference>
<name>A0A1D7QWM0_9BACI</name>
<feature type="transmembrane region" description="Helical" evidence="8">
    <location>
        <begin position="138"/>
        <end position="160"/>
    </location>
</feature>
<evidence type="ECO:0000256" key="2">
    <source>
        <dbReference type="ARBA" id="ARBA00010735"/>
    </source>
</evidence>
<keyword evidence="3" id="KW-0813">Transport</keyword>
<dbReference type="Proteomes" id="UP000094463">
    <property type="component" value="Chromosome"/>
</dbReference>
<dbReference type="RefSeq" id="WP_069365387.1">
    <property type="nucleotide sequence ID" value="NZ_CP012502.1"/>
</dbReference>
<protein>
    <recommendedName>
        <fullName evidence="11">4-azaleucine resistance transporter AzlC</fullName>
    </recommendedName>
</protein>